<name>A0A0L0GDR2_9EUKA</name>
<proteinExistence type="predicted"/>
<feature type="signal peptide" evidence="2">
    <location>
        <begin position="1"/>
        <end position="20"/>
    </location>
</feature>
<feature type="compositionally biased region" description="Basic and acidic residues" evidence="1">
    <location>
        <begin position="621"/>
        <end position="631"/>
    </location>
</feature>
<keyword evidence="5" id="KW-1185">Reference proteome</keyword>
<sequence length="730" mass="78582">MKANFIFIAIALTVFSGYNAQHASKLDNPSLLSRAEYPGVDVSRFPSYDPNRCATTTSSNLPSTISGSGVVYELRDGTYNNVDITVTNGAVLRAQNYRGVRFSGAVRVKVENNGVLDGIIFENAAPIAIGLVEPNQGRVTRCEFNGLHSPSGTSDRKRAIYGRGGYQIIDHNSFFDLCLSSLTVVVDEDGPSITYRNRFVKQCRDFGTEVWRVGGSSVSRKQSFAFVDENYFEDQNGEHELMSIKASNVVVRRNTLTNCVGSITNRYGSSITIQGNHITCAIKTEGGIRSFGRDQDIINNLVSNCEDSGQYGIALGLGDNCFGSQGGCDYEVGSNVELNGNFLLSGSSLVVGDNGGGNVCPTYASVFNNVFTGENRRGRSDRGELCVLPTNRNSNSFTFIRPTALNPDETGPFQRTSSQCGPCTGQCRNGQCAVSGSGFRCTTCDLGYRLANNGLSCELANVCDGQCANGVCVAGASTHMCVRCGPGFEVSPDGLSCDEVIPRDDGNDSDFGTDPSDNYYICGSPDVQTIRCFQSDTMGYLPNTPCCVEQDSCGTYASIQCQSVSCCERAENMEVGPTPSPEVPDVTEVPDMPEVPDRPEVPDMPEVPDRPVPEVPDMPEVPDRPVPEVPDRPVVPDVPEGPDMPEVPDRPDVPDVPGVPDMPIRMPDVPAVGSPSDVDTSGNYFTCGKELPYSKCNGRTYTWGRPCCRNSGRCGSYSKIKCTSTKCCPN</sequence>
<dbReference type="GeneID" id="25901232"/>
<dbReference type="OrthoDB" id="8831087at2759"/>
<dbReference type="eggNOG" id="ENOG502S6UM">
    <property type="taxonomic scope" value="Eukaryota"/>
</dbReference>
<evidence type="ECO:0000256" key="2">
    <source>
        <dbReference type="SAM" id="SignalP"/>
    </source>
</evidence>
<evidence type="ECO:0000256" key="1">
    <source>
        <dbReference type="SAM" id="MobiDB-lite"/>
    </source>
</evidence>
<feature type="domain" description="EGF-like" evidence="3">
    <location>
        <begin position="462"/>
        <end position="498"/>
    </location>
</feature>
<gene>
    <name evidence="4" type="ORF">SARC_00728</name>
</gene>
<dbReference type="EMBL" id="KQ241621">
    <property type="protein sequence ID" value="KNC87147.1"/>
    <property type="molecule type" value="Genomic_DNA"/>
</dbReference>
<feature type="chain" id="PRO_5005539286" description="EGF-like domain-containing protein" evidence="2">
    <location>
        <begin position="21"/>
        <end position="730"/>
    </location>
</feature>
<feature type="compositionally biased region" description="Basic and acidic residues" evidence="1">
    <location>
        <begin position="595"/>
        <end position="612"/>
    </location>
</feature>
<dbReference type="InterPro" id="IPR012334">
    <property type="entry name" value="Pectin_lyas_fold"/>
</dbReference>
<dbReference type="Pfam" id="PF14592">
    <property type="entry name" value="Chondroitinas_B"/>
    <property type="match status" value="1"/>
</dbReference>
<accession>A0A0L0GDR2</accession>
<dbReference type="Proteomes" id="UP000054560">
    <property type="component" value="Unassembled WGS sequence"/>
</dbReference>
<organism evidence="4 5">
    <name type="scientific">Sphaeroforma arctica JP610</name>
    <dbReference type="NCBI Taxonomy" id="667725"/>
    <lineage>
        <taxon>Eukaryota</taxon>
        <taxon>Ichthyosporea</taxon>
        <taxon>Ichthyophonida</taxon>
        <taxon>Sphaeroforma</taxon>
    </lineage>
</organism>
<protein>
    <recommendedName>
        <fullName evidence="3">EGF-like domain-containing protein</fullName>
    </recommendedName>
</protein>
<feature type="domain" description="EGF-like" evidence="3">
    <location>
        <begin position="422"/>
        <end position="458"/>
    </location>
</feature>
<dbReference type="SUPFAM" id="SSF51126">
    <property type="entry name" value="Pectin lyase-like"/>
    <property type="match status" value="1"/>
</dbReference>
<evidence type="ECO:0000313" key="4">
    <source>
        <dbReference type="EMBL" id="KNC87147.1"/>
    </source>
</evidence>
<dbReference type="RefSeq" id="XP_014161048.1">
    <property type="nucleotide sequence ID" value="XM_014305573.1"/>
</dbReference>
<dbReference type="InterPro" id="IPR000742">
    <property type="entry name" value="EGF"/>
</dbReference>
<dbReference type="InterPro" id="IPR011050">
    <property type="entry name" value="Pectin_lyase_fold/virulence"/>
</dbReference>
<feature type="region of interest" description="Disordered" evidence="1">
    <location>
        <begin position="574"/>
        <end position="654"/>
    </location>
</feature>
<evidence type="ECO:0000259" key="3">
    <source>
        <dbReference type="SMART" id="SM00181"/>
    </source>
</evidence>
<keyword evidence="2" id="KW-0732">Signal</keyword>
<reference evidence="4 5" key="1">
    <citation type="submission" date="2011-02" db="EMBL/GenBank/DDBJ databases">
        <title>The Genome Sequence of Sphaeroforma arctica JP610.</title>
        <authorList>
            <consortium name="The Broad Institute Genome Sequencing Platform"/>
            <person name="Russ C."/>
            <person name="Cuomo C."/>
            <person name="Young S.K."/>
            <person name="Zeng Q."/>
            <person name="Gargeya S."/>
            <person name="Alvarado L."/>
            <person name="Berlin A."/>
            <person name="Chapman S.B."/>
            <person name="Chen Z."/>
            <person name="Freedman E."/>
            <person name="Gellesch M."/>
            <person name="Goldberg J."/>
            <person name="Griggs A."/>
            <person name="Gujja S."/>
            <person name="Heilman E."/>
            <person name="Heiman D."/>
            <person name="Howarth C."/>
            <person name="Mehta T."/>
            <person name="Neiman D."/>
            <person name="Pearson M."/>
            <person name="Roberts A."/>
            <person name="Saif S."/>
            <person name="Shea T."/>
            <person name="Shenoy N."/>
            <person name="Sisk P."/>
            <person name="Stolte C."/>
            <person name="Sykes S."/>
            <person name="White J."/>
            <person name="Yandava C."/>
            <person name="Burger G."/>
            <person name="Gray M.W."/>
            <person name="Holland P.W.H."/>
            <person name="King N."/>
            <person name="Lang F.B.F."/>
            <person name="Roger A.J."/>
            <person name="Ruiz-Trillo I."/>
            <person name="Haas B."/>
            <person name="Nusbaum C."/>
            <person name="Birren B."/>
        </authorList>
    </citation>
    <scope>NUCLEOTIDE SEQUENCE [LARGE SCALE GENOMIC DNA]</scope>
    <source>
        <strain evidence="4 5">JP610</strain>
    </source>
</reference>
<dbReference type="STRING" id="667725.A0A0L0GDR2"/>
<dbReference type="InterPro" id="IPR039513">
    <property type="entry name" value="PL-6"/>
</dbReference>
<dbReference type="AlphaFoldDB" id="A0A0L0GDR2"/>
<evidence type="ECO:0000313" key="5">
    <source>
        <dbReference type="Proteomes" id="UP000054560"/>
    </source>
</evidence>
<dbReference type="SMART" id="SM00181">
    <property type="entry name" value="EGF"/>
    <property type="match status" value="2"/>
</dbReference>
<dbReference type="Gene3D" id="2.160.20.10">
    <property type="entry name" value="Single-stranded right-handed beta-helix, Pectin lyase-like"/>
    <property type="match status" value="1"/>
</dbReference>